<dbReference type="Proteomes" id="UP001387293">
    <property type="component" value="Unassembled WGS sequence"/>
</dbReference>
<comment type="caution">
    <text evidence="1">The sequence shown here is derived from an EMBL/GenBank/DDBJ whole genome shotgun (WGS) entry which is preliminary data.</text>
</comment>
<gene>
    <name evidence="1" type="ORF">O7A60_14150</name>
</gene>
<accession>A0ABU8KYT0</accession>
<proteinExistence type="predicted"/>
<reference evidence="1 2" key="1">
    <citation type="submission" date="2022-12" db="EMBL/GenBank/DDBJ databases">
        <authorList>
            <person name="Muema E."/>
        </authorList>
    </citation>
    <scope>NUCLEOTIDE SEQUENCE [LARGE SCALE GENOMIC DNA]</scope>
    <source>
        <strain evidence="2">1326</strain>
    </source>
</reference>
<evidence type="ECO:0000313" key="2">
    <source>
        <dbReference type="Proteomes" id="UP001387293"/>
    </source>
</evidence>
<dbReference type="InterPro" id="IPR010385">
    <property type="entry name" value="DUF982"/>
</dbReference>
<sequence>MSLHWFNPAVPVIRTNEAGVRVNVHNVEAASGELLKWTKRGPHWDRAVSVCMAALADLATPQEARRCFRLAAKEEGVLLPDTGD</sequence>
<dbReference type="RefSeq" id="WP_337106837.1">
    <property type="nucleotide sequence ID" value="NZ_JAPYKS010000009.1"/>
</dbReference>
<protein>
    <submittedName>
        <fullName evidence="1">DUF982 domain-containing protein</fullName>
    </submittedName>
</protein>
<dbReference type="Gene3D" id="6.10.250.730">
    <property type="match status" value="1"/>
</dbReference>
<keyword evidence="2" id="KW-1185">Reference proteome</keyword>
<name>A0ABU8KYT0_9HYPH</name>
<evidence type="ECO:0000313" key="1">
    <source>
        <dbReference type="EMBL" id="MEI9409909.1"/>
    </source>
</evidence>
<dbReference type="Pfam" id="PF06169">
    <property type="entry name" value="DUF982"/>
    <property type="match status" value="1"/>
</dbReference>
<organism evidence="1 2">
    <name type="scientific">Mesorhizobium salmacidum</name>
    <dbReference type="NCBI Taxonomy" id="3015171"/>
    <lineage>
        <taxon>Bacteria</taxon>
        <taxon>Pseudomonadati</taxon>
        <taxon>Pseudomonadota</taxon>
        <taxon>Alphaproteobacteria</taxon>
        <taxon>Hyphomicrobiales</taxon>
        <taxon>Phyllobacteriaceae</taxon>
        <taxon>Mesorhizobium</taxon>
    </lineage>
</organism>
<dbReference type="EMBL" id="JAPYKS010000009">
    <property type="protein sequence ID" value="MEI9409909.1"/>
    <property type="molecule type" value="Genomic_DNA"/>
</dbReference>